<dbReference type="InterPro" id="IPR036513">
    <property type="entry name" value="STAS_dom_sf"/>
</dbReference>
<dbReference type="Gene3D" id="3.30.750.24">
    <property type="entry name" value="STAS domain"/>
    <property type="match status" value="1"/>
</dbReference>
<protein>
    <submittedName>
        <fullName evidence="2">MEDS domain-containing protein</fullName>
    </submittedName>
</protein>
<dbReference type="SUPFAM" id="SSF52091">
    <property type="entry name" value="SpoIIaa-like"/>
    <property type="match status" value="1"/>
</dbReference>
<dbReference type="Proteomes" id="UP001183222">
    <property type="component" value="Unassembled WGS sequence"/>
</dbReference>
<feature type="domain" description="STAS" evidence="1">
    <location>
        <begin position="195"/>
        <end position="285"/>
    </location>
</feature>
<proteinExistence type="predicted"/>
<organism evidence="2 3">
    <name type="scientific">Blastococcus goldschmidtiae</name>
    <dbReference type="NCBI Taxonomy" id="3075546"/>
    <lineage>
        <taxon>Bacteria</taxon>
        <taxon>Bacillati</taxon>
        <taxon>Actinomycetota</taxon>
        <taxon>Actinomycetes</taxon>
        <taxon>Geodermatophilales</taxon>
        <taxon>Geodermatophilaceae</taxon>
        <taxon>Blastococcus</taxon>
    </lineage>
</organism>
<gene>
    <name evidence="2" type="ORF">RM425_05500</name>
</gene>
<dbReference type="InterPro" id="IPR002645">
    <property type="entry name" value="STAS_dom"/>
</dbReference>
<reference evidence="3" key="1">
    <citation type="submission" date="2023-07" db="EMBL/GenBank/DDBJ databases">
        <title>30 novel species of actinomycetes from the DSMZ collection.</title>
        <authorList>
            <person name="Nouioui I."/>
        </authorList>
    </citation>
    <scope>NUCLEOTIDE SEQUENCE [LARGE SCALE GENOMIC DNA]</scope>
    <source>
        <strain evidence="3">DSM 46792</strain>
    </source>
</reference>
<comment type="caution">
    <text evidence="2">The sequence shown here is derived from an EMBL/GenBank/DDBJ whole genome shotgun (WGS) entry which is preliminary data.</text>
</comment>
<dbReference type="InterPro" id="IPR058548">
    <property type="entry name" value="MlaB-like_STAS"/>
</dbReference>
<dbReference type="CDD" id="cd07043">
    <property type="entry name" value="STAS_anti-anti-sigma_factors"/>
    <property type="match status" value="1"/>
</dbReference>
<dbReference type="Pfam" id="PF13466">
    <property type="entry name" value="STAS_2"/>
    <property type="match status" value="1"/>
</dbReference>
<keyword evidence="3" id="KW-1185">Reference proteome</keyword>
<dbReference type="PROSITE" id="PS50801">
    <property type="entry name" value="STAS"/>
    <property type="match status" value="1"/>
</dbReference>
<name>A0ABU2K588_9ACTN</name>
<dbReference type="RefSeq" id="WP_311344175.1">
    <property type="nucleotide sequence ID" value="NZ_JAVREI010000002.1"/>
</dbReference>
<accession>A0ABU2K588</accession>
<evidence type="ECO:0000313" key="2">
    <source>
        <dbReference type="EMBL" id="MDT0275352.1"/>
    </source>
</evidence>
<evidence type="ECO:0000259" key="1">
    <source>
        <dbReference type="PROSITE" id="PS50801"/>
    </source>
</evidence>
<sequence>MRAHGSVTEPPAAHSADHLCWVHDDDEPFGDAVRAFLAGGLVRGERLLCVGDRAIAALEDPSGSLGDVAALLAGGALETMTVAEVSAAAGALGADPQRAFYDAATRRALDDGYRGLRVVAEVTELAADPGLIEELVRWEHAADEFIASGSGMSAMCAYRGDLPPATLGAVLAVHPLRHGPDQLSPFRLFFDDDRLVLTGSVDTFSADRLATLLAGTPAGNTALLDLSGLEFIDVAGCRALAGWAGELQARCVPLEVRGASPLLQRVWHILGLHDVAPVTFTDPRG</sequence>
<dbReference type="InterPro" id="IPR025847">
    <property type="entry name" value="MEDS_domain"/>
</dbReference>
<evidence type="ECO:0000313" key="3">
    <source>
        <dbReference type="Proteomes" id="UP001183222"/>
    </source>
</evidence>
<dbReference type="EMBL" id="JAVREI010000002">
    <property type="protein sequence ID" value="MDT0275352.1"/>
    <property type="molecule type" value="Genomic_DNA"/>
</dbReference>
<dbReference type="Pfam" id="PF14417">
    <property type="entry name" value="MEDS"/>
    <property type="match status" value="1"/>
</dbReference>